<reference evidence="2" key="1">
    <citation type="submission" date="2015-01" db="EMBL/GenBank/DDBJ databases">
        <authorList>
            <person name="Paterson Steve"/>
        </authorList>
    </citation>
    <scope>NUCLEOTIDE SEQUENCE [LARGE SCALE GENOMIC DNA]</scope>
    <source>
        <strain evidence="2">OBR1</strain>
    </source>
</reference>
<dbReference type="EMBL" id="CGIG01000001">
    <property type="protein sequence ID" value="CPR19447.1"/>
    <property type="molecule type" value="Genomic_DNA"/>
</dbReference>
<gene>
    <name evidence="1" type="ORF">BN1221_03764c</name>
</gene>
<sequence>MFTFIFEGIILKNRPVLPFQFSFTEIFAISAKKSLKNN</sequence>
<keyword evidence="2" id="KW-1185">Reference proteome</keyword>
<dbReference type="Proteomes" id="UP000044377">
    <property type="component" value="Unassembled WGS sequence"/>
</dbReference>
<protein>
    <submittedName>
        <fullName evidence="1">Uncharacterized protein</fullName>
    </submittedName>
</protein>
<organism evidence="1 2">
    <name type="scientific">Brenneria goodwinii</name>
    <dbReference type="NCBI Taxonomy" id="1109412"/>
    <lineage>
        <taxon>Bacteria</taxon>
        <taxon>Pseudomonadati</taxon>
        <taxon>Pseudomonadota</taxon>
        <taxon>Gammaproteobacteria</taxon>
        <taxon>Enterobacterales</taxon>
        <taxon>Pectobacteriaceae</taxon>
        <taxon>Brenneria</taxon>
    </lineage>
</organism>
<evidence type="ECO:0000313" key="1">
    <source>
        <dbReference type="EMBL" id="CPR19447.1"/>
    </source>
</evidence>
<proteinExistence type="predicted"/>
<accession>A0A0G4K003</accession>
<dbReference type="AlphaFoldDB" id="A0A0G4K003"/>
<evidence type="ECO:0000313" key="2">
    <source>
        <dbReference type="Proteomes" id="UP000044377"/>
    </source>
</evidence>
<name>A0A0G4K003_9GAMM</name>